<keyword evidence="5" id="KW-0418">Kinase</keyword>
<dbReference type="Pfam" id="PF08448">
    <property type="entry name" value="PAS_4"/>
    <property type="match status" value="1"/>
</dbReference>
<dbReference type="Proteomes" id="UP001597052">
    <property type="component" value="Unassembled WGS sequence"/>
</dbReference>
<dbReference type="CDD" id="cd00130">
    <property type="entry name" value="PAS"/>
    <property type="match status" value="1"/>
</dbReference>
<dbReference type="SMART" id="SM00388">
    <property type="entry name" value="HisKA"/>
    <property type="match status" value="1"/>
</dbReference>
<dbReference type="NCBIfam" id="TIGR00229">
    <property type="entry name" value="sensory_box"/>
    <property type="match status" value="2"/>
</dbReference>
<keyword evidence="4" id="KW-0808">Transferase</keyword>
<dbReference type="Gene3D" id="3.30.565.10">
    <property type="entry name" value="Histidine kinase-like ATPase, C-terminal domain"/>
    <property type="match status" value="1"/>
</dbReference>
<keyword evidence="11" id="KW-1185">Reference proteome</keyword>
<dbReference type="PANTHER" id="PTHR43304">
    <property type="entry name" value="PHYTOCHROME-LIKE PROTEIN CPH1"/>
    <property type="match status" value="1"/>
</dbReference>
<evidence type="ECO:0000256" key="1">
    <source>
        <dbReference type="ARBA" id="ARBA00000085"/>
    </source>
</evidence>
<dbReference type="InterPro" id="IPR003594">
    <property type="entry name" value="HATPase_dom"/>
</dbReference>
<dbReference type="SMART" id="SM00091">
    <property type="entry name" value="PAS"/>
    <property type="match status" value="1"/>
</dbReference>
<dbReference type="Pfam" id="PF08447">
    <property type="entry name" value="PAS_3"/>
    <property type="match status" value="1"/>
</dbReference>
<dbReference type="SUPFAM" id="SSF55874">
    <property type="entry name" value="ATPase domain of HSP90 chaperone/DNA topoisomerase II/histidine kinase"/>
    <property type="match status" value="1"/>
</dbReference>
<dbReference type="InterPro" id="IPR000700">
    <property type="entry name" value="PAS-assoc_C"/>
</dbReference>
<feature type="domain" description="Histidine kinase" evidence="7">
    <location>
        <begin position="381"/>
        <end position="571"/>
    </location>
</feature>
<proteinExistence type="predicted"/>
<dbReference type="SMART" id="SM00086">
    <property type="entry name" value="PAC"/>
    <property type="match status" value="2"/>
</dbReference>
<gene>
    <name evidence="10" type="ORF">ACFSBW_17195</name>
</gene>
<dbReference type="PROSITE" id="PS50109">
    <property type="entry name" value="HIS_KIN"/>
    <property type="match status" value="1"/>
</dbReference>
<evidence type="ECO:0000256" key="5">
    <source>
        <dbReference type="ARBA" id="ARBA00022777"/>
    </source>
</evidence>
<dbReference type="Gene3D" id="3.30.450.40">
    <property type="match status" value="1"/>
</dbReference>
<reference evidence="10 11" key="1">
    <citation type="journal article" date="2019" name="Int. J. Syst. Evol. Microbiol.">
        <title>The Global Catalogue of Microorganisms (GCM) 10K type strain sequencing project: providing services to taxonomists for standard genome sequencing and annotation.</title>
        <authorList>
            <consortium name="The Broad Institute Genomics Platform"/>
            <consortium name="The Broad Institute Genome Sequencing Center for Infectious Disease"/>
            <person name="Wu L."/>
            <person name="Ma J."/>
        </authorList>
    </citation>
    <scope>NUCLEOTIDE SEQUENCE [LARGE SCALE GENOMIC DNA]</scope>
    <source>
        <strain evidence="10 11">CGMCC 1.10593</strain>
    </source>
</reference>
<dbReference type="InterPro" id="IPR036890">
    <property type="entry name" value="HATPase_C_sf"/>
</dbReference>
<dbReference type="SUPFAM" id="SSF55781">
    <property type="entry name" value="GAF domain-like"/>
    <property type="match status" value="1"/>
</dbReference>
<dbReference type="AlphaFoldDB" id="A0ABD6DBG4"/>
<sequence>MPTKGLPGRTRSVRRQHRDRSRVRETLKTAIETDTLCSEEFRVRDGELMRWVEAYGEVQLDENGMPTQMIGIARDITETKEQARRYEAIFNQIYQFTGLLEPDGTLIEANDTALEFGGISREDVLGKKVWNAHWFRIPDETQQQTKADVQWAAKGEFVRRELEVQGANSTSIIDFSIRPITDEDDTVVLLIPEGQDITHRKEREQQIKGLNHAIEDLLAADTKQEVAEIGVGAARTILGLKANAIHLFDDESDALVPVAKTPAVDELVGDLPTFVDNDSIVWRVFTKGTATAIDDLRDDPEVYNQETPILSELHLPLGEYGILIAGSTTPSEFDDQDVVVGELLAAHIVLVLDELTHDQQLREREEELRQQNERLNQFASMVSHDLRSPLSIALGYLEQYQETGAESNLETVDEALVRMQELLADLTGLARHDVPNEIDTHVFLNDVSQAAWKMVTTRSASLSVVDYTVAADRSQLQALLENLFRNAVNHGGEDVSVRAGPLKNGFYVEDTSDEILPTDRENMFDHGYTTGDDGSGIGLTVVSQIAEAHNWSITITENTEGGVRFEFYEPN</sequence>
<dbReference type="InterPro" id="IPR013655">
    <property type="entry name" value="PAS_fold_3"/>
</dbReference>
<feature type="compositionally biased region" description="Basic residues" evidence="6">
    <location>
        <begin position="11"/>
        <end position="21"/>
    </location>
</feature>
<dbReference type="InterPro" id="IPR003018">
    <property type="entry name" value="GAF"/>
</dbReference>
<organism evidence="10 11">
    <name type="scientific">Halohasta litorea</name>
    <dbReference type="NCBI Taxonomy" id="869891"/>
    <lineage>
        <taxon>Archaea</taxon>
        <taxon>Methanobacteriati</taxon>
        <taxon>Methanobacteriota</taxon>
        <taxon>Stenosarchaea group</taxon>
        <taxon>Halobacteria</taxon>
        <taxon>Halobacteriales</taxon>
        <taxon>Haloferacaceae</taxon>
        <taxon>Halohasta</taxon>
    </lineage>
</organism>
<dbReference type="SMART" id="SM00387">
    <property type="entry name" value="HATPase_c"/>
    <property type="match status" value="1"/>
</dbReference>
<dbReference type="InterPro" id="IPR035965">
    <property type="entry name" value="PAS-like_dom_sf"/>
</dbReference>
<evidence type="ECO:0000256" key="2">
    <source>
        <dbReference type="ARBA" id="ARBA00012438"/>
    </source>
</evidence>
<feature type="domain" description="PAC" evidence="9">
    <location>
        <begin position="158"/>
        <end position="209"/>
    </location>
</feature>
<dbReference type="InterPro" id="IPR029016">
    <property type="entry name" value="GAF-like_dom_sf"/>
</dbReference>
<dbReference type="EMBL" id="JBHUDM010000006">
    <property type="protein sequence ID" value="MFD1643609.1"/>
    <property type="molecule type" value="Genomic_DNA"/>
</dbReference>
<dbReference type="Pfam" id="PF13185">
    <property type="entry name" value="GAF_2"/>
    <property type="match status" value="1"/>
</dbReference>
<dbReference type="FunFam" id="3.30.450.20:FF:000155">
    <property type="entry name" value="Sensor histidine kinase TodS"/>
    <property type="match status" value="1"/>
</dbReference>
<keyword evidence="3" id="KW-0597">Phosphoprotein</keyword>
<evidence type="ECO:0000256" key="6">
    <source>
        <dbReference type="SAM" id="MobiDB-lite"/>
    </source>
</evidence>
<dbReference type="InterPro" id="IPR003661">
    <property type="entry name" value="HisK_dim/P_dom"/>
</dbReference>
<dbReference type="Pfam" id="PF02518">
    <property type="entry name" value="HATPase_c"/>
    <property type="match status" value="1"/>
</dbReference>
<evidence type="ECO:0000313" key="11">
    <source>
        <dbReference type="Proteomes" id="UP001597052"/>
    </source>
</evidence>
<dbReference type="SUPFAM" id="SSF47384">
    <property type="entry name" value="Homodimeric domain of signal transducing histidine kinase"/>
    <property type="match status" value="1"/>
</dbReference>
<dbReference type="PANTHER" id="PTHR43304:SF1">
    <property type="entry name" value="PAC DOMAIN-CONTAINING PROTEIN"/>
    <property type="match status" value="1"/>
</dbReference>
<feature type="domain" description="PAC" evidence="9">
    <location>
        <begin position="36"/>
        <end position="88"/>
    </location>
</feature>
<evidence type="ECO:0000256" key="4">
    <source>
        <dbReference type="ARBA" id="ARBA00022679"/>
    </source>
</evidence>
<dbReference type="PROSITE" id="PS50113">
    <property type="entry name" value="PAC"/>
    <property type="match status" value="2"/>
</dbReference>
<dbReference type="InterPro" id="IPR052162">
    <property type="entry name" value="Sensor_kinase/Photoreceptor"/>
</dbReference>
<dbReference type="InterPro" id="IPR000014">
    <property type="entry name" value="PAS"/>
</dbReference>
<dbReference type="Pfam" id="PF00512">
    <property type="entry name" value="HisKA"/>
    <property type="match status" value="1"/>
</dbReference>
<evidence type="ECO:0000259" key="7">
    <source>
        <dbReference type="PROSITE" id="PS50109"/>
    </source>
</evidence>
<dbReference type="CDD" id="cd00082">
    <property type="entry name" value="HisKA"/>
    <property type="match status" value="1"/>
</dbReference>
<evidence type="ECO:0000256" key="3">
    <source>
        <dbReference type="ARBA" id="ARBA00022553"/>
    </source>
</evidence>
<dbReference type="EC" id="2.7.13.3" evidence="2"/>
<dbReference type="InterPro" id="IPR036097">
    <property type="entry name" value="HisK_dim/P_sf"/>
</dbReference>
<dbReference type="SUPFAM" id="SSF55785">
    <property type="entry name" value="PYP-like sensor domain (PAS domain)"/>
    <property type="match status" value="2"/>
</dbReference>
<dbReference type="Gene3D" id="3.30.450.20">
    <property type="entry name" value="PAS domain"/>
    <property type="match status" value="2"/>
</dbReference>
<feature type="region of interest" description="Disordered" evidence="6">
    <location>
        <begin position="1"/>
        <end position="23"/>
    </location>
</feature>
<dbReference type="PROSITE" id="PS50112">
    <property type="entry name" value="PAS"/>
    <property type="match status" value="1"/>
</dbReference>
<dbReference type="InterPro" id="IPR013656">
    <property type="entry name" value="PAS_4"/>
</dbReference>
<dbReference type="InterPro" id="IPR005467">
    <property type="entry name" value="His_kinase_dom"/>
</dbReference>
<dbReference type="InterPro" id="IPR001610">
    <property type="entry name" value="PAC"/>
</dbReference>
<dbReference type="Gene3D" id="1.10.287.130">
    <property type="match status" value="1"/>
</dbReference>
<evidence type="ECO:0000259" key="9">
    <source>
        <dbReference type="PROSITE" id="PS50113"/>
    </source>
</evidence>
<feature type="domain" description="PAS" evidence="8">
    <location>
        <begin position="82"/>
        <end position="156"/>
    </location>
</feature>
<dbReference type="RefSeq" id="WP_321169431.1">
    <property type="nucleotide sequence ID" value="NZ_JANHDJ010000008.1"/>
</dbReference>
<dbReference type="GO" id="GO:0004673">
    <property type="term" value="F:protein histidine kinase activity"/>
    <property type="evidence" value="ECO:0007669"/>
    <property type="project" value="UniProtKB-EC"/>
</dbReference>
<comment type="catalytic activity">
    <reaction evidence="1">
        <text>ATP + protein L-histidine = ADP + protein N-phospho-L-histidine.</text>
        <dbReference type="EC" id="2.7.13.3"/>
    </reaction>
</comment>
<evidence type="ECO:0000259" key="8">
    <source>
        <dbReference type="PROSITE" id="PS50112"/>
    </source>
</evidence>
<name>A0ABD6DBG4_9EURY</name>
<evidence type="ECO:0000313" key="10">
    <source>
        <dbReference type="EMBL" id="MFD1643609.1"/>
    </source>
</evidence>
<protein>
    <recommendedName>
        <fullName evidence="2">histidine kinase</fullName>
        <ecNumber evidence="2">2.7.13.3</ecNumber>
    </recommendedName>
</protein>
<accession>A0ABD6DBG4</accession>
<comment type="caution">
    <text evidence="10">The sequence shown here is derived from an EMBL/GenBank/DDBJ whole genome shotgun (WGS) entry which is preliminary data.</text>
</comment>